<evidence type="ECO:0000256" key="7">
    <source>
        <dbReference type="ARBA" id="ARBA00023242"/>
    </source>
</evidence>
<evidence type="ECO:0000256" key="4">
    <source>
        <dbReference type="ARBA" id="ARBA00023015"/>
    </source>
</evidence>
<dbReference type="GO" id="GO:0005634">
    <property type="term" value="C:nucleus"/>
    <property type="evidence" value="ECO:0007669"/>
    <property type="project" value="UniProtKB-SubCell"/>
</dbReference>
<dbReference type="Proteomes" id="UP001280121">
    <property type="component" value="Unassembled WGS sequence"/>
</dbReference>
<sequence length="403" mass="44694">MFLSNLDQKDKMVRPPCCDKLNVKRGIWTAEEDAKILAYISKHGAGNWTAVPKKAGLRRCGKSCRLRWTNYLRPDLKHDSFTPQEEEMIIRLHAAIGSRWAIIAQQLPGRTDNDVKNYWNTKLRKKLSDMGIDPVTHKPFSQILVDYGNIGGLSKCGNRIGSLNRDMKNAFMSKSQHLYQPSPPPPGFSNINSHLMMTTTMVSSQAESIIPGGLLNNNNNTSDNMIMNSLGNYSTNSSVDLLAQLQAIKLVTEASNCADNMSAPFYNEGSLLLSSSSSSSLPSSSSSSSTCSTAGQEKSPLNFSWQDFLLDEDALLSTDPQEQNNVVEQSQNVILLPSHINNENNNTTQTNNTFQRTDYGAVPSYEFPATSSGASSFVEAMIDRENEMFLEFPDLLEDPCFYN</sequence>
<proteinExistence type="predicted"/>
<dbReference type="GO" id="GO:0003677">
    <property type="term" value="F:DNA binding"/>
    <property type="evidence" value="ECO:0007669"/>
    <property type="project" value="UniProtKB-KW"/>
</dbReference>
<dbReference type="Pfam" id="PF00249">
    <property type="entry name" value="Myb_DNA-binding"/>
    <property type="match status" value="2"/>
</dbReference>
<keyword evidence="2" id="KW-0217">Developmental protein</keyword>
<keyword evidence="5" id="KW-0238">DNA-binding</keyword>
<dbReference type="PROSITE" id="PS51294">
    <property type="entry name" value="HTH_MYB"/>
    <property type="match status" value="2"/>
</dbReference>
<dbReference type="InterPro" id="IPR001005">
    <property type="entry name" value="SANT/Myb"/>
</dbReference>
<dbReference type="InterPro" id="IPR015495">
    <property type="entry name" value="Myb_TF_plants"/>
</dbReference>
<organism evidence="11 12">
    <name type="scientific">Dipteronia dyeriana</name>
    <dbReference type="NCBI Taxonomy" id="168575"/>
    <lineage>
        <taxon>Eukaryota</taxon>
        <taxon>Viridiplantae</taxon>
        <taxon>Streptophyta</taxon>
        <taxon>Embryophyta</taxon>
        <taxon>Tracheophyta</taxon>
        <taxon>Spermatophyta</taxon>
        <taxon>Magnoliopsida</taxon>
        <taxon>eudicotyledons</taxon>
        <taxon>Gunneridae</taxon>
        <taxon>Pentapetalae</taxon>
        <taxon>rosids</taxon>
        <taxon>malvids</taxon>
        <taxon>Sapindales</taxon>
        <taxon>Sapindaceae</taxon>
        <taxon>Hippocastanoideae</taxon>
        <taxon>Acereae</taxon>
        <taxon>Dipteronia</taxon>
    </lineage>
</organism>
<evidence type="ECO:0000256" key="3">
    <source>
        <dbReference type="ARBA" id="ARBA00022737"/>
    </source>
</evidence>
<dbReference type="CDD" id="cd00167">
    <property type="entry name" value="SANT"/>
    <property type="match status" value="2"/>
</dbReference>
<dbReference type="AlphaFoldDB" id="A0AAE0CV14"/>
<comment type="subcellular location">
    <subcellularLocation>
        <location evidence="1">Nucleus</location>
    </subcellularLocation>
</comment>
<dbReference type="Gene3D" id="1.10.10.60">
    <property type="entry name" value="Homeodomain-like"/>
    <property type="match status" value="2"/>
</dbReference>
<evidence type="ECO:0000256" key="2">
    <source>
        <dbReference type="ARBA" id="ARBA00022473"/>
    </source>
</evidence>
<dbReference type="SMART" id="SM00717">
    <property type="entry name" value="SANT"/>
    <property type="match status" value="2"/>
</dbReference>
<dbReference type="GO" id="GO:0048658">
    <property type="term" value="P:anther wall tapetum development"/>
    <property type="evidence" value="ECO:0007669"/>
    <property type="project" value="UniProtKB-ARBA"/>
</dbReference>
<evidence type="ECO:0000259" key="10">
    <source>
        <dbReference type="PROSITE" id="PS51294"/>
    </source>
</evidence>
<comment type="caution">
    <text evidence="11">The sequence shown here is derived from an EMBL/GenBank/DDBJ whole genome shotgun (WGS) entry which is preliminary data.</text>
</comment>
<dbReference type="FunFam" id="1.10.10.60:FF:000015">
    <property type="entry name" value="Transcription factor RAX3"/>
    <property type="match status" value="1"/>
</dbReference>
<dbReference type="InterPro" id="IPR009057">
    <property type="entry name" value="Homeodomain-like_sf"/>
</dbReference>
<accession>A0AAE0CV14</accession>
<dbReference type="PROSITE" id="PS50090">
    <property type="entry name" value="MYB_LIKE"/>
    <property type="match status" value="2"/>
</dbReference>
<dbReference type="GO" id="GO:0009555">
    <property type="term" value="P:pollen development"/>
    <property type="evidence" value="ECO:0007669"/>
    <property type="project" value="UniProtKB-ARBA"/>
</dbReference>
<feature type="region of interest" description="Disordered" evidence="8">
    <location>
        <begin position="277"/>
        <end position="297"/>
    </location>
</feature>
<evidence type="ECO:0000256" key="8">
    <source>
        <dbReference type="SAM" id="MobiDB-lite"/>
    </source>
</evidence>
<name>A0AAE0CV14_9ROSI</name>
<keyword evidence="4" id="KW-0805">Transcription regulation</keyword>
<keyword evidence="12" id="KW-1185">Reference proteome</keyword>
<evidence type="ECO:0000313" key="12">
    <source>
        <dbReference type="Proteomes" id="UP001280121"/>
    </source>
</evidence>
<gene>
    <name evidence="11" type="ORF">Ddye_002472</name>
</gene>
<dbReference type="SUPFAM" id="SSF46689">
    <property type="entry name" value="Homeodomain-like"/>
    <property type="match status" value="1"/>
</dbReference>
<keyword evidence="3" id="KW-0677">Repeat</keyword>
<feature type="domain" description="HTH myb-type" evidence="10">
    <location>
        <begin position="77"/>
        <end position="127"/>
    </location>
</feature>
<feature type="compositionally biased region" description="Low complexity" evidence="8">
    <location>
        <begin position="277"/>
        <end position="289"/>
    </location>
</feature>
<keyword evidence="7" id="KW-0539">Nucleus</keyword>
<feature type="domain" description="Myb-like" evidence="9">
    <location>
        <begin position="73"/>
        <end position="123"/>
    </location>
</feature>
<feature type="domain" description="Myb-like" evidence="9">
    <location>
        <begin position="20"/>
        <end position="72"/>
    </location>
</feature>
<evidence type="ECO:0000256" key="6">
    <source>
        <dbReference type="ARBA" id="ARBA00023163"/>
    </source>
</evidence>
<evidence type="ECO:0000256" key="5">
    <source>
        <dbReference type="ARBA" id="ARBA00023125"/>
    </source>
</evidence>
<dbReference type="FunFam" id="1.10.10.60:FF:000204">
    <property type="entry name" value="transcription factor MYB80"/>
    <property type="match status" value="1"/>
</dbReference>
<feature type="domain" description="HTH myb-type" evidence="10">
    <location>
        <begin position="20"/>
        <end position="76"/>
    </location>
</feature>
<protein>
    <submittedName>
        <fullName evidence="11">Uncharacterized protein</fullName>
    </submittedName>
</protein>
<evidence type="ECO:0000256" key="1">
    <source>
        <dbReference type="ARBA" id="ARBA00004123"/>
    </source>
</evidence>
<evidence type="ECO:0000259" key="9">
    <source>
        <dbReference type="PROSITE" id="PS50090"/>
    </source>
</evidence>
<reference evidence="11" key="1">
    <citation type="journal article" date="2023" name="Plant J.">
        <title>Genome sequences and population genomics provide insights into the demographic history, inbreeding, and mutation load of two 'living fossil' tree species of Dipteronia.</title>
        <authorList>
            <person name="Feng Y."/>
            <person name="Comes H.P."/>
            <person name="Chen J."/>
            <person name="Zhu S."/>
            <person name="Lu R."/>
            <person name="Zhang X."/>
            <person name="Li P."/>
            <person name="Qiu J."/>
            <person name="Olsen K.M."/>
            <person name="Qiu Y."/>
        </authorList>
    </citation>
    <scope>NUCLEOTIDE SEQUENCE</scope>
    <source>
        <strain evidence="11">KIB01</strain>
    </source>
</reference>
<evidence type="ECO:0000313" key="11">
    <source>
        <dbReference type="EMBL" id="KAK2663898.1"/>
    </source>
</evidence>
<dbReference type="InterPro" id="IPR017930">
    <property type="entry name" value="Myb_dom"/>
</dbReference>
<dbReference type="PANTHER" id="PTHR47994">
    <property type="entry name" value="F14D16.11-RELATED"/>
    <property type="match status" value="1"/>
</dbReference>
<dbReference type="PANTHER" id="PTHR47994:SF5">
    <property type="entry name" value="F14D16.11-RELATED"/>
    <property type="match status" value="1"/>
</dbReference>
<dbReference type="EMBL" id="JANJYI010000001">
    <property type="protein sequence ID" value="KAK2663898.1"/>
    <property type="molecule type" value="Genomic_DNA"/>
</dbReference>
<keyword evidence="6" id="KW-0804">Transcription</keyword>